<dbReference type="RefSeq" id="WP_073709894.1">
    <property type="nucleotide sequence ID" value="NZ_MRWQ01000001.1"/>
</dbReference>
<protein>
    <submittedName>
        <fullName evidence="1">Uncharacterized protein</fullName>
    </submittedName>
</protein>
<sequence length="67" mass="7696">MSINWIIVHLVAPQLSLLIENILKYICAIYTSYGNCFAGVQRKGRPLILFCLVQYGLLHGEVKKRFE</sequence>
<name>A0A1Q5P6W0_9BACI</name>
<accession>A0A1Q5P6W0</accession>
<reference evidence="1 2" key="1">
    <citation type="submission" date="2016-12" db="EMBL/GenBank/DDBJ databases">
        <title>Domibacillus sp. SAOS 44 whole genome sequencing.</title>
        <authorList>
            <person name="Verma A."/>
            <person name="Krishnamurthi S."/>
        </authorList>
    </citation>
    <scope>NUCLEOTIDE SEQUENCE [LARGE SCALE GENOMIC DNA]</scope>
    <source>
        <strain evidence="1 2">SAOS 44</strain>
    </source>
</reference>
<dbReference type="AlphaFoldDB" id="A0A1Q5P6W0"/>
<comment type="caution">
    <text evidence="1">The sequence shown here is derived from an EMBL/GenBank/DDBJ whole genome shotgun (WGS) entry which is preliminary data.</text>
</comment>
<gene>
    <name evidence="1" type="ORF">BLL40_00150</name>
</gene>
<evidence type="ECO:0000313" key="1">
    <source>
        <dbReference type="EMBL" id="OKL37881.1"/>
    </source>
</evidence>
<evidence type="ECO:0000313" key="2">
    <source>
        <dbReference type="Proteomes" id="UP000186524"/>
    </source>
</evidence>
<keyword evidence="2" id="KW-1185">Reference proteome</keyword>
<organism evidence="1 2">
    <name type="scientific">Domibacillus mangrovi</name>
    <dbReference type="NCBI Taxonomy" id="1714354"/>
    <lineage>
        <taxon>Bacteria</taxon>
        <taxon>Bacillati</taxon>
        <taxon>Bacillota</taxon>
        <taxon>Bacilli</taxon>
        <taxon>Bacillales</taxon>
        <taxon>Bacillaceae</taxon>
        <taxon>Domibacillus</taxon>
    </lineage>
</organism>
<dbReference type="Proteomes" id="UP000186524">
    <property type="component" value="Unassembled WGS sequence"/>
</dbReference>
<dbReference type="EMBL" id="MRWQ01000001">
    <property type="protein sequence ID" value="OKL37881.1"/>
    <property type="molecule type" value="Genomic_DNA"/>
</dbReference>
<proteinExistence type="predicted"/>